<dbReference type="EMBL" id="CAMXCT010000799">
    <property type="protein sequence ID" value="CAI3983390.1"/>
    <property type="molecule type" value="Genomic_DNA"/>
</dbReference>
<evidence type="ECO:0000313" key="5">
    <source>
        <dbReference type="Proteomes" id="UP001152797"/>
    </source>
</evidence>
<evidence type="ECO:0000313" key="4">
    <source>
        <dbReference type="EMBL" id="CAL4770702.1"/>
    </source>
</evidence>
<dbReference type="Proteomes" id="UP001152797">
    <property type="component" value="Unassembled WGS sequence"/>
</dbReference>
<proteinExistence type="predicted"/>
<accession>A0A9P1FQU7</accession>
<dbReference type="AlphaFoldDB" id="A0A9P1FQU7"/>
<reference evidence="3" key="2">
    <citation type="submission" date="2024-04" db="EMBL/GenBank/DDBJ databases">
        <authorList>
            <person name="Chen Y."/>
            <person name="Shah S."/>
            <person name="Dougan E. K."/>
            <person name="Thang M."/>
            <person name="Chan C."/>
        </authorList>
    </citation>
    <scope>NUCLEOTIDE SEQUENCE [LARGE SCALE GENOMIC DNA]</scope>
</reference>
<dbReference type="OrthoDB" id="406551at2759"/>
<protein>
    <submittedName>
        <fullName evidence="4">Uncharacterized protein At4g14100</fullName>
    </submittedName>
</protein>
<dbReference type="InterPro" id="IPR038941">
    <property type="entry name" value="At4g14100-like"/>
</dbReference>
<reference evidence="2" key="1">
    <citation type="submission" date="2022-10" db="EMBL/GenBank/DDBJ databases">
        <authorList>
            <person name="Chen Y."/>
            <person name="Dougan E. K."/>
            <person name="Chan C."/>
            <person name="Rhodes N."/>
            <person name="Thang M."/>
        </authorList>
    </citation>
    <scope>NUCLEOTIDE SEQUENCE</scope>
</reference>
<feature type="signal peptide" evidence="1">
    <location>
        <begin position="1"/>
        <end position="18"/>
    </location>
</feature>
<evidence type="ECO:0000313" key="3">
    <source>
        <dbReference type="EMBL" id="CAL1136765.1"/>
    </source>
</evidence>
<dbReference type="PANTHER" id="PTHR33880">
    <property type="entry name" value="EXPRESSED PROTEIN"/>
    <property type="match status" value="1"/>
</dbReference>
<keyword evidence="1" id="KW-0732">Signal</keyword>
<organism evidence="2">
    <name type="scientific">Cladocopium goreaui</name>
    <dbReference type="NCBI Taxonomy" id="2562237"/>
    <lineage>
        <taxon>Eukaryota</taxon>
        <taxon>Sar</taxon>
        <taxon>Alveolata</taxon>
        <taxon>Dinophyceae</taxon>
        <taxon>Suessiales</taxon>
        <taxon>Symbiodiniaceae</taxon>
        <taxon>Cladocopium</taxon>
    </lineage>
</organism>
<keyword evidence="5" id="KW-1185">Reference proteome</keyword>
<dbReference type="PANTHER" id="PTHR33880:SF19">
    <property type="entry name" value="EXPRESSED PROTEIN"/>
    <property type="match status" value="1"/>
</dbReference>
<sequence>MLCARVLTSIATLTVAIAVPQPTPWPEVFHAYMLKHRNGEVGHTDLFYDWPAGGNLHIDRIPGQPPFFDNERQNGSTYYYTPGGSCKVIEMGVGLLPPNWLDGAEYIGNQTVRSASDKSVNCHVWTKGDAMGNATGPFITYYENIETKTPARWRFFDGMYFDILRWEPGKQASPEQWQLPPSCLNKSASSSSIPGEDAHKAMREARLAHLII</sequence>
<feature type="chain" id="PRO_5043272118" evidence="1">
    <location>
        <begin position="19"/>
        <end position="212"/>
    </location>
</feature>
<comment type="caution">
    <text evidence="2">The sequence shown here is derived from an EMBL/GenBank/DDBJ whole genome shotgun (WGS) entry which is preliminary data.</text>
</comment>
<evidence type="ECO:0000256" key="1">
    <source>
        <dbReference type="SAM" id="SignalP"/>
    </source>
</evidence>
<gene>
    <name evidence="2" type="ORF">C1SCF055_LOCUS11007</name>
</gene>
<dbReference type="EMBL" id="CAMXCT020000799">
    <property type="protein sequence ID" value="CAL1136765.1"/>
    <property type="molecule type" value="Genomic_DNA"/>
</dbReference>
<name>A0A9P1FQU7_9DINO</name>
<evidence type="ECO:0000313" key="2">
    <source>
        <dbReference type="EMBL" id="CAI3983390.1"/>
    </source>
</evidence>
<dbReference type="EMBL" id="CAMXCT030000799">
    <property type="protein sequence ID" value="CAL4770702.1"/>
    <property type="molecule type" value="Genomic_DNA"/>
</dbReference>